<keyword evidence="5" id="KW-1185">Reference proteome</keyword>
<dbReference type="SUPFAM" id="SSF48452">
    <property type="entry name" value="TPR-like"/>
    <property type="match status" value="2"/>
</dbReference>
<protein>
    <recommendedName>
        <fullName evidence="3">Fe2OG dioxygenase domain-containing protein</fullName>
    </recommendedName>
</protein>
<keyword evidence="2" id="KW-0732">Signal</keyword>
<name>A0ABD3NBM4_9STRA</name>
<feature type="signal peptide" evidence="2">
    <location>
        <begin position="1"/>
        <end position="22"/>
    </location>
</feature>
<reference evidence="4 5" key="1">
    <citation type="submission" date="2024-10" db="EMBL/GenBank/DDBJ databases">
        <title>Updated reference genomes for cyclostephanoid diatoms.</title>
        <authorList>
            <person name="Roberts W.R."/>
            <person name="Alverson A.J."/>
        </authorList>
    </citation>
    <scope>NUCLEOTIDE SEQUENCE [LARGE SCALE GENOMIC DNA]</scope>
    <source>
        <strain evidence="4 5">AJA010-31</strain>
    </source>
</reference>
<feature type="region of interest" description="Disordered" evidence="1">
    <location>
        <begin position="89"/>
        <end position="108"/>
    </location>
</feature>
<feature type="domain" description="Fe2OG dioxygenase" evidence="3">
    <location>
        <begin position="662"/>
        <end position="766"/>
    </location>
</feature>
<dbReference type="AlphaFoldDB" id="A0ABD3NBM4"/>
<gene>
    <name evidence="4" type="ORF">ACHAWO_004870</name>
</gene>
<evidence type="ECO:0000313" key="5">
    <source>
        <dbReference type="Proteomes" id="UP001530400"/>
    </source>
</evidence>
<evidence type="ECO:0000259" key="3">
    <source>
        <dbReference type="PROSITE" id="PS51471"/>
    </source>
</evidence>
<evidence type="ECO:0000313" key="4">
    <source>
        <dbReference type="EMBL" id="KAL3773425.1"/>
    </source>
</evidence>
<dbReference type="SUPFAM" id="SSF51197">
    <property type="entry name" value="Clavaminate synthase-like"/>
    <property type="match status" value="1"/>
</dbReference>
<dbReference type="Gene3D" id="1.25.40.10">
    <property type="entry name" value="Tetratricopeptide repeat domain"/>
    <property type="match status" value="2"/>
</dbReference>
<dbReference type="EMBL" id="JALLPJ020001234">
    <property type="protein sequence ID" value="KAL3773425.1"/>
    <property type="molecule type" value="Genomic_DNA"/>
</dbReference>
<comment type="caution">
    <text evidence="4">The sequence shown here is derived from an EMBL/GenBank/DDBJ whole genome shotgun (WGS) entry which is preliminary data.</text>
</comment>
<organism evidence="4 5">
    <name type="scientific">Cyclotella atomus</name>
    <dbReference type="NCBI Taxonomy" id="382360"/>
    <lineage>
        <taxon>Eukaryota</taxon>
        <taxon>Sar</taxon>
        <taxon>Stramenopiles</taxon>
        <taxon>Ochrophyta</taxon>
        <taxon>Bacillariophyta</taxon>
        <taxon>Coscinodiscophyceae</taxon>
        <taxon>Thalassiosirophycidae</taxon>
        <taxon>Stephanodiscales</taxon>
        <taxon>Stephanodiscaceae</taxon>
        <taxon>Cyclotella</taxon>
    </lineage>
</organism>
<dbReference type="Proteomes" id="UP001530400">
    <property type="component" value="Unassembled WGS sequence"/>
</dbReference>
<sequence length="985" mass="107971">MMCHQKILFFIACALHFSSSAAFAPLNRHHAAFTHIDSSVSSLAEEKSSPDDAPKEISYSTILKVIDEQHHIQSTTSCTYLPRETAPIDCGGSPETKPPSTYQHPATPVLSPGAVNALRLAAERYFDANGRMMGQSTASLEDILSFISPGHDAETAIKLELANSLTQNIYPLVRSAWANDKAFTFGNADTADTNAAPLLSVTSATVFASGGHSGAKVSLTTLERDAGIFVVHIDLGNEEQLSGFLDESLAKGGIYFESLVYDSDRVTDSVVRPINPGQAVVHKSDERTAAIITPSNIRELEQKDNRQTLDTLMRRQLLKTAESTRHYALRLVLTTNQSASKTTSIDSAESQIVYPEAPPAERAYRLRNFARLKDDRVRYLTLAGLIDVNDHETHLWLGFDYLSHIDNPEYKVDIEQRLSDINKAIFHLGKAAALNPTDPRVHFQLATVLGAKMECEKSTPNHIETNGRSLEQYTEIAAALGKSALCESAAVKLGISGVQDLTSCLNALAQTLCEMGDFSTAIKVIDQWAECGSVRSALAIEDMSISATEDIPSYEWLSSDATGKKVALRTVGDSPLFNDDDISLLVSAADRSFAQANGKQLSRYTMQYVGNSEVHLDDLCANDHVLKQRIDHILQNRVYPLVRQSFAEDDQGGELPAGPLCVYDSIFVRYNGDEAVLAGRVGASQPLHQDGGIYSVNVALNSHKDDDVNGFSGGGTFLEGLSRDEISCIQRPVSPGHALLHHTTARHAGAPTTSGIRDILVIFLTARHPQDISKSESTYRVERPMRLQTIAKQLPRDKLIPCLELAREHDPLNSEMSYWLGVHLLQGDSSDQSDQRWNEICRGVDVLQTATQLNPTDARAHFHLGMAIASRHKYAMRTKRAHLLPPPGEAAEALIYSFESAIRLEQVCDEAGCKNGINIPAAYLALGDFMGRLRNYPKALEYLEQVEGAIASSESEEDWAMSMLEETASISNFCRSEMQQDSSLV</sequence>
<dbReference type="InterPro" id="IPR011990">
    <property type="entry name" value="TPR-like_helical_dom_sf"/>
</dbReference>
<feature type="chain" id="PRO_5044791529" description="Fe2OG dioxygenase domain-containing protein" evidence="2">
    <location>
        <begin position="23"/>
        <end position="985"/>
    </location>
</feature>
<accession>A0ABD3NBM4</accession>
<evidence type="ECO:0000256" key="2">
    <source>
        <dbReference type="SAM" id="SignalP"/>
    </source>
</evidence>
<dbReference type="PROSITE" id="PS51471">
    <property type="entry name" value="FE2OG_OXY"/>
    <property type="match status" value="1"/>
</dbReference>
<dbReference type="InterPro" id="IPR005123">
    <property type="entry name" value="Oxoglu/Fe-dep_dioxygenase_dom"/>
</dbReference>
<evidence type="ECO:0000256" key="1">
    <source>
        <dbReference type="SAM" id="MobiDB-lite"/>
    </source>
</evidence>
<proteinExistence type="predicted"/>